<evidence type="ECO:0000313" key="2">
    <source>
        <dbReference type="EMBL" id="NIJ55563.1"/>
    </source>
</evidence>
<dbReference type="PANTHER" id="PTHR34107:SF6">
    <property type="entry name" value="SLR0981 PROTEIN"/>
    <property type="match status" value="1"/>
</dbReference>
<dbReference type="RefSeq" id="WP_167275559.1">
    <property type="nucleotide sequence ID" value="NZ_JAASQJ010000005.1"/>
</dbReference>
<dbReference type="InterPro" id="IPR011335">
    <property type="entry name" value="Restrct_endonuc-II-like"/>
</dbReference>
<reference evidence="2 3" key="1">
    <citation type="submission" date="2020-03" db="EMBL/GenBank/DDBJ databases">
        <title>Genomic Encyclopedia of Type Strains, Phase IV (KMG-IV): sequencing the most valuable type-strain genomes for metagenomic binning, comparative biology and taxonomic classification.</title>
        <authorList>
            <person name="Goeker M."/>
        </authorList>
    </citation>
    <scope>NUCLEOTIDE SEQUENCE [LARGE SCALE GENOMIC DNA]</scope>
    <source>
        <strain evidence="2 3">DSM 102865</strain>
    </source>
</reference>
<dbReference type="PANTHER" id="PTHR34107">
    <property type="entry name" value="SLL0198 PROTEIN-RELATED"/>
    <property type="match status" value="1"/>
</dbReference>
<dbReference type="InterPro" id="IPR008538">
    <property type="entry name" value="Uma2"/>
</dbReference>
<feature type="domain" description="Putative restriction endonuclease" evidence="1">
    <location>
        <begin position="8"/>
        <end position="159"/>
    </location>
</feature>
<keyword evidence="3" id="KW-1185">Reference proteome</keyword>
<evidence type="ECO:0000259" key="1">
    <source>
        <dbReference type="Pfam" id="PF05685"/>
    </source>
</evidence>
<dbReference type="Proteomes" id="UP001179181">
    <property type="component" value="Unassembled WGS sequence"/>
</dbReference>
<comment type="caution">
    <text evidence="2">The sequence shown here is derived from an EMBL/GenBank/DDBJ whole genome shotgun (WGS) entry which is preliminary data.</text>
</comment>
<keyword evidence="2" id="KW-0378">Hydrolase</keyword>
<name>A0ABX0URD9_9BACT</name>
<dbReference type="GO" id="GO:0004519">
    <property type="term" value="F:endonuclease activity"/>
    <property type="evidence" value="ECO:0007669"/>
    <property type="project" value="UniProtKB-KW"/>
</dbReference>
<accession>A0ABX0URD9</accession>
<evidence type="ECO:0000313" key="3">
    <source>
        <dbReference type="Proteomes" id="UP001179181"/>
    </source>
</evidence>
<proteinExistence type="predicted"/>
<keyword evidence="2" id="KW-0540">Nuclease</keyword>
<dbReference type="EMBL" id="JAASQJ010000005">
    <property type="protein sequence ID" value="NIJ55563.1"/>
    <property type="molecule type" value="Genomic_DNA"/>
</dbReference>
<protein>
    <submittedName>
        <fullName evidence="2">Uma2 family endonuclease</fullName>
    </submittedName>
</protein>
<gene>
    <name evidence="2" type="ORF">FHS68_004752</name>
</gene>
<dbReference type="Pfam" id="PF05685">
    <property type="entry name" value="Uma2"/>
    <property type="match status" value="1"/>
</dbReference>
<dbReference type="InterPro" id="IPR012296">
    <property type="entry name" value="Nuclease_put_TT1808"/>
</dbReference>
<dbReference type="Gene3D" id="3.90.1570.10">
    <property type="entry name" value="tt1808, chain A"/>
    <property type="match status" value="1"/>
</dbReference>
<keyword evidence="2" id="KW-0255">Endonuclease</keyword>
<dbReference type="SUPFAM" id="SSF52980">
    <property type="entry name" value="Restriction endonuclease-like"/>
    <property type="match status" value="1"/>
</dbReference>
<dbReference type="CDD" id="cd06260">
    <property type="entry name" value="DUF820-like"/>
    <property type="match status" value="1"/>
</dbReference>
<organism evidence="2 3">
    <name type="scientific">Dyadobacter arcticus</name>
    <dbReference type="NCBI Taxonomy" id="1078754"/>
    <lineage>
        <taxon>Bacteria</taxon>
        <taxon>Pseudomonadati</taxon>
        <taxon>Bacteroidota</taxon>
        <taxon>Cytophagia</taxon>
        <taxon>Cytophagales</taxon>
        <taxon>Spirosomataceae</taxon>
        <taxon>Dyadobacter</taxon>
    </lineage>
</organism>
<sequence length="183" mass="20816">MMINDEELIAFSVANPELAFERDERGHLFIKTIPTFAISSSNNSELITEIGIWNRKYKAGKVLESNGGYFLADSSMRVPDVAWIRIDRWNALSMAEKKSFPHLAPDLIIELKSETDSLSDLQTKMSKWIENGVKLAWLICTDQQITYIYEPGKASYTLKFEEILSGGIVLNDFSVRLSNILEF</sequence>